<feature type="compositionally biased region" description="Basic and acidic residues" evidence="1">
    <location>
        <begin position="143"/>
        <end position="152"/>
    </location>
</feature>
<protein>
    <submittedName>
        <fullName evidence="2">Uncharacterized protein</fullName>
    </submittedName>
</protein>
<sequence>MDPPIQPDAPIQPDPPIQFPAQPNGPFPFPPYPQLANLAPNLLPAPSPEHFIAALLTRQIYRTLHERELRNQMIQQNVNILLNAGGNPHPVQQQRATPGLPQVFGDYVPQHGAGAGGPIRVHQENPFHNEIPRATDPYGARPTARDRRQPTAEEEFARCSEAYAAVDQRLHHFCQHNGVLPENKNQEEIFLFADYHRAAHEFYESFAKKKGFVRPDNQGAGPS</sequence>
<name>G0N1P9_CAEBE</name>
<dbReference type="InParanoid" id="G0N1P9"/>
<evidence type="ECO:0000313" key="2">
    <source>
        <dbReference type="EMBL" id="EGT50342.1"/>
    </source>
</evidence>
<evidence type="ECO:0000256" key="1">
    <source>
        <dbReference type="SAM" id="MobiDB-lite"/>
    </source>
</evidence>
<accession>G0N1P9</accession>
<keyword evidence="3" id="KW-1185">Reference proteome</keyword>
<organism evidence="3">
    <name type="scientific">Caenorhabditis brenneri</name>
    <name type="common">Nematode worm</name>
    <dbReference type="NCBI Taxonomy" id="135651"/>
    <lineage>
        <taxon>Eukaryota</taxon>
        <taxon>Metazoa</taxon>
        <taxon>Ecdysozoa</taxon>
        <taxon>Nematoda</taxon>
        <taxon>Chromadorea</taxon>
        <taxon>Rhabditida</taxon>
        <taxon>Rhabditina</taxon>
        <taxon>Rhabditomorpha</taxon>
        <taxon>Rhabditoidea</taxon>
        <taxon>Rhabditidae</taxon>
        <taxon>Peloderinae</taxon>
        <taxon>Caenorhabditis</taxon>
    </lineage>
</organism>
<evidence type="ECO:0000313" key="3">
    <source>
        <dbReference type="Proteomes" id="UP000008068"/>
    </source>
</evidence>
<reference evidence="3" key="1">
    <citation type="submission" date="2011-07" db="EMBL/GenBank/DDBJ databases">
        <authorList>
            <consortium name="Caenorhabditis brenneri Sequencing and Analysis Consortium"/>
            <person name="Wilson R.K."/>
        </authorList>
    </citation>
    <scope>NUCLEOTIDE SEQUENCE [LARGE SCALE GENOMIC DNA]</scope>
    <source>
        <strain evidence="3">PB2801</strain>
    </source>
</reference>
<dbReference type="AlphaFoldDB" id="G0N1P9"/>
<gene>
    <name evidence="2" type="ORF">CAEBREN_00225</name>
</gene>
<dbReference type="Proteomes" id="UP000008068">
    <property type="component" value="Unassembled WGS sequence"/>
</dbReference>
<feature type="region of interest" description="Disordered" evidence="1">
    <location>
        <begin position="129"/>
        <end position="152"/>
    </location>
</feature>
<dbReference type="HOGENOM" id="CLU_1241079_0_0_1"/>
<feature type="region of interest" description="Disordered" evidence="1">
    <location>
        <begin position="1"/>
        <end position="27"/>
    </location>
</feature>
<proteinExistence type="predicted"/>
<dbReference type="EMBL" id="GL379828">
    <property type="protein sequence ID" value="EGT50342.1"/>
    <property type="molecule type" value="Genomic_DNA"/>
</dbReference>